<evidence type="ECO:0000313" key="2">
    <source>
        <dbReference type="EMBL" id="CAK94123.1"/>
    </source>
</evidence>
<keyword evidence="1" id="KW-0472">Membrane</keyword>
<dbReference type="Proteomes" id="UP000000600">
    <property type="component" value="Unassembled WGS sequence"/>
</dbReference>
<dbReference type="AlphaFoldDB" id="A0EFN2"/>
<accession>A0EFN2</accession>
<gene>
    <name evidence="2" type="ORF">GSPATT00026446001</name>
</gene>
<feature type="transmembrane region" description="Helical" evidence="1">
    <location>
        <begin position="106"/>
        <end position="131"/>
    </location>
</feature>
<dbReference type="HOGENOM" id="CLU_1108879_0_0_1"/>
<proteinExistence type="predicted"/>
<dbReference type="KEGG" id="ptm:GSPATT00026446001"/>
<organism evidence="2 3">
    <name type="scientific">Paramecium tetraurelia</name>
    <dbReference type="NCBI Taxonomy" id="5888"/>
    <lineage>
        <taxon>Eukaryota</taxon>
        <taxon>Sar</taxon>
        <taxon>Alveolata</taxon>
        <taxon>Ciliophora</taxon>
        <taxon>Intramacronucleata</taxon>
        <taxon>Oligohymenophorea</taxon>
        <taxon>Peniculida</taxon>
        <taxon>Parameciidae</taxon>
        <taxon>Paramecium</taxon>
    </lineage>
</organism>
<name>A0EFN2_PARTE</name>
<feature type="transmembrane region" description="Helical" evidence="1">
    <location>
        <begin position="180"/>
        <end position="201"/>
    </location>
</feature>
<evidence type="ECO:0008006" key="4">
    <source>
        <dbReference type="Google" id="ProtNLM"/>
    </source>
</evidence>
<keyword evidence="1" id="KW-1133">Transmembrane helix</keyword>
<dbReference type="PANTHER" id="PTHR11319:SF35">
    <property type="entry name" value="OUTER MEMBRANE PROTEIN PMPC-RELATED"/>
    <property type="match status" value="1"/>
</dbReference>
<dbReference type="GeneID" id="5047281"/>
<dbReference type="RefSeq" id="XP_001461496.1">
    <property type="nucleotide sequence ID" value="XM_001461459.1"/>
</dbReference>
<feature type="transmembrane region" description="Helical" evidence="1">
    <location>
        <begin position="43"/>
        <end position="69"/>
    </location>
</feature>
<dbReference type="InParanoid" id="A0EFN2"/>
<dbReference type="EMBL" id="CT868675">
    <property type="protein sequence ID" value="CAK94123.1"/>
    <property type="molecule type" value="Genomic_DNA"/>
</dbReference>
<sequence length="251" mass="30481">MFSILQDYLKCFQQLFLKEKYRIFIIFMVRFPGQYGTQDHQLWMIYFIIPGLIIINFIIPLLILLLLMINKNRLDKIKIRRHISYLLNEYRIEKFYWEQIKLLKKAIFIFILTNFETEVVLNASLLGLSLLIYQKLATFHQPFINQKLNNLVLQSSQICSISILLALIKQICEQNDYFGSSIMIQFFIIACFIKMCCPFIFDFARNYKKFYKYLFIQINFCIRKYQISFLQFCQKIFWIKKNREIESIIYL</sequence>
<keyword evidence="3" id="KW-1185">Reference proteome</keyword>
<dbReference type="PANTHER" id="PTHR11319">
    <property type="entry name" value="G PROTEIN-COUPLED RECEPTOR-RELATED"/>
    <property type="match status" value="1"/>
</dbReference>
<reference evidence="2 3" key="1">
    <citation type="journal article" date="2006" name="Nature">
        <title>Global trends of whole-genome duplications revealed by the ciliate Paramecium tetraurelia.</title>
        <authorList>
            <consortium name="Genoscope"/>
            <person name="Aury J.-M."/>
            <person name="Jaillon O."/>
            <person name="Duret L."/>
            <person name="Noel B."/>
            <person name="Jubin C."/>
            <person name="Porcel B.M."/>
            <person name="Segurens B."/>
            <person name="Daubin V."/>
            <person name="Anthouard V."/>
            <person name="Aiach N."/>
            <person name="Arnaiz O."/>
            <person name="Billaut A."/>
            <person name="Beisson J."/>
            <person name="Blanc I."/>
            <person name="Bouhouche K."/>
            <person name="Camara F."/>
            <person name="Duharcourt S."/>
            <person name="Guigo R."/>
            <person name="Gogendeau D."/>
            <person name="Katinka M."/>
            <person name="Keller A.-M."/>
            <person name="Kissmehl R."/>
            <person name="Klotz C."/>
            <person name="Koll F."/>
            <person name="Le Moue A."/>
            <person name="Lepere C."/>
            <person name="Malinsky S."/>
            <person name="Nowacki M."/>
            <person name="Nowak J.K."/>
            <person name="Plattner H."/>
            <person name="Poulain J."/>
            <person name="Ruiz F."/>
            <person name="Serrano V."/>
            <person name="Zagulski M."/>
            <person name="Dessen P."/>
            <person name="Betermier M."/>
            <person name="Weissenbach J."/>
            <person name="Scarpelli C."/>
            <person name="Schachter V."/>
            <person name="Sperling L."/>
            <person name="Meyer E."/>
            <person name="Cohen J."/>
            <person name="Wincker P."/>
        </authorList>
    </citation>
    <scope>NUCLEOTIDE SEQUENCE [LARGE SCALE GENOMIC DNA]</scope>
    <source>
        <strain evidence="2 3">Stock d4-2</strain>
    </source>
</reference>
<evidence type="ECO:0000256" key="1">
    <source>
        <dbReference type="SAM" id="Phobius"/>
    </source>
</evidence>
<dbReference type="OMA" id="QICEQND"/>
<protein>
    <recommendedName>
        <fullName evidence="4">Transmembrane protein</fullName>
    </recommendedName>
</protein>
<dbReference type="STRING" id="5888.A0EFN2"/>
<keyword evidence="1" id="KW-0812">Transmembrane</keyword>
<evidence type="ECO:0000313" key="3">
    <source>
        <dbReference type="Proteomes" id="UP000000600"/>
    </source>
</evidence>